<dbReference type="GO" id="GO:0000287">
    <property type="term" value="F:magnesium ion binding"/>
    <property type="evidence" value="ECO:0007669"/>
    <property type="project" value="TreeGrafter"/>
</dbReference>
<dbReference type="PANTHER" id="PTHR20881:SF0">
    <property type="entry name" value="3-METHYL-2-OXOBUTANOATE HYDROXYMETHYLTRANSFERASE"/>
    <property type="match status" value="1"/>
</dbReference>
<comment type="catalytic activity">
    <reaction evidence="6 7">
        <text>(6R)-5,10-methylene-5,6,7,8-tetrahydrofolate + 3-methyl-2-oxobutanoate + H2O = 2-dehydropantoate + (6S)-5,6,7,8-tetrahydrofolate</text>
        <dbReference type="Rhea" id="RHEA:11824"/>
        <dbReference type="ChEBI" id="CHEBI:11561"/>
        <dbReference type="ChEBI" id="CHEBI:11851"/>
        <dbReference type="ChEBI" id="CHEBI:15377"/>
        <dbReference type="ChEBI" id="CHEBI:15636"/>
        <dbReference type="ChEBI" id="CHEBI:57453"/>
        <dbReference type="EC" id="2.1.2.11"/>
    </reaction>
</comment>
<dbReference type="EC" id="2.1.2.11" evidence="4 7"/>
<evidence type="ECO:0000256" key="6">
    <source>
        <dbReference type="ARBA" id="ARBA00049172"/>
    </source>
</evidence>
<dbReference type="NCBIfam" id="TIGR00222">
    <property type="entry name" value="panB"/>
    <property type="match status" value="1"/>
</dbReference>
<evidence type="ECO:0000313" key="9">
    <source>
        <dbReference type="Proteomes" id="UP001338582"/>
    </source>
</evidence>
<comment type="pathway">
    <text evidence="1 7">Cofactor biosynthesis; (R)-pantothenate biosynthesis; (R)-pantoate from 3-methyl-2-oxobutanoate: step 1/2.</text>
</comment>
<evidence type="ECO:0000256" key="3">
    <source>
        <dbReference type="ARBA" id="ARBA00011881"/>
    </source>
</evidence>
<reference evidence="8 9" key="1">
    <citation type="submission" date="2023-10" db="EMBL/GenBank/DDBJ databases">
        <title>Draft Genome Sequence of Candida saopaulonensis from a very Premature Infant with Sepsis.</title>
        <authorList>
            <person name="Ning Y."/>
            <person name="Dai R."/>
            <person name="Xiao M."/>
            <person name="Xu Y."/>
            <person name="Yan Q."/>
            <person name="Zhang L."/>
        </authorList>
    </citation>
    <scope>NUCLEOTIDE SEQUENCE [LARGE SCALE GENOMIC DNA]</scope>
    <source>
        <strain evidence="8 9">19XY460</strain>
    </source>
</reference>
<dbReference type="GO" id="GO:0015940">
    <property type="term" value="P:pantothenate biosynthetic process"/>
    <property type="evidence" value="ECO:0007669"/>
    <property type="project" value="UniProtKB-KW"/>
</dbReference>
<dbReference type="NCBIfam" id="NF001452">
    <property type="entry name" value="PRK00311.1"/>
    <property type="match status" value="1"/>
</dbReference>
<dbReference type="AlphaFoldDB" id="A0AAX4H2Q4"/>
<comment type="subunit">
    <text evidence="3">Homotetramer.</text>
</comment>
<dbReference type="PANTHER" id="PTHR20881">
    <property type="entry name" value="3-METHYL-2-OXOBUTANOATE HYDROXYMETHYLTRANSFERASE"/>
    <property type="match status" value="1"/>
</dbReference>
<evidence type="ECO:0000256" key="4">
    <source>
        <dbReference type="ARBA" id="ARBA00012618"/>
    </source>
</evidence>
<dbReference type="Pfam" id="PF02548">
    <property type="entry name" value="Pantoate_transf"/>
    <property type="match status" value="1"/>
</dbReference>
<dbReference type="Gene3D" id="3.20.20.60">
    <property type="entry name" value="Phosphoenolpyruvate-binding domains"/>
    <property type="match status" value="1"/>
</dbReference>
<protein>
    <recommendedName>
        <fullName evidence="4 7">3-methyl-2-oxobutanoate hydroxymethyltransferase</fullName>
        <ecNumber evidence="4 7">2.1.2.11</ecNumber>
    </recommendedName>
</protein>
<dbReference type="FunFam" id="3.20.20.60:FF:000003">
    <property type="entry name" value="3-methyl-2-oxobutanoate hydroxymethyltransferase"/>
    <property type="match status" value="1"/>
</dbReference>
<evidence type="ECO:0000256" key="5">
    <source>
        <dbReference type="ARBA" id="ARBA00022679"/>
    </source>
</evidence>
<dbReference type="KEGG" id="asau:88171094"/>
<dbReference type="GO" id="GO:0003864">
    <property type="term" value="F:3-methyl-2-oxobutanoate hydroxymethyltransferase activity"/>
    <property type="evidence" value="ECO:0007669"/>
    <property type="project" value="UniProtKB-EC"/>
</dbReference>
<comment type="similarity">
    <text evidence="2 7">Belongs to the PanB family.</text>
</comment>
<dbReference type="EMBL" id="CP138894">
    <property type="protein sequence ID" value="WPK22811.1"/>
    <property type="molecule type" value="Genomic_DNA"/>
</dbReference>
<dbReference type="InterPro" id="IPR015813">
    <property type="entry name" value="Pyrv/PenolPyrv_kinase-like_dom"/>
</dbReference>
<evidence type="ECO:0000313" key="8">
    <source>
        <dbReference type="EMBL" id="WPK22811.1"/>
    </source>
</evidence>
<keyword evidence="9" id="KW-1185">Reference proteome</keyword>
<dbReference type="SUPFAM" id="SSF51621">
    <property type="entry name" value="Phosphoenolpyruvate/pyruvate domain"/>
    <property type="match status" value="1"/>
</dbReference>
<dbReference type="InterPro" id="IPR040442">
    <property type="entry name" value="Pyrv_kinase-like_dom_sf"/>
</dbReference>
<dbReference type="HAMAP" id="MF_00156">
    <property type="entry name" value="PanB"/>
    <property type="match status" value="1"/>
</dbReference>
<dbReference type="GeneID" id="88171094"/>
<comment type="function">
    <text evidence="7">Catalyzes the reversible reaction in which hydroxymethyl group from 5,10-methylenetetrahydrofolate is transferred onto alpha-ketoisovalerate to form ketopantoate.</text>
</comment>
<evidence type="ECO:0000256" key="7">
    <source>
        <dbReference type="RuleBase" id="RU362100"/>
    </source>
</evidence>
<dbReference type="GO" id="GO:0005739">
    <property type="term" value="C:mitochondrion"/>
    <property type="evidence" value="ECO:0007669"/>
    <property type="project" value="TreeGrafter"/>
</dbReference>
<organism evidence="8 9">
    <name type="scientific">Australozyma saopauloensis</name>
    <dbReference type="NCBI Taxonomy" id="291208"/>
    <lineage>
        <taxon>Eukaryota</taxon>
        <taxon>Fungi</taxon>
        <taxon>Dikarya</taxon>
        <taxon>Ascomycota</taxon>
        <taxon>Saccharomycotina</taxon>
        <taxon>Pichiomycetes</taxon>
        <taxon>Metschnikowiaceae</taxon>
        <taxon>Australozyma</taxon>
    </lineage>
</organism>
<name>A0AAX4H2Q4_9ASCO</name>
<dbReference type="RefSeq" id="XP_062875198.1">
    <property type="nucleotide sequence ID" value="XM_063019128.1"/>
</dbReference>
<dbReference type="CDD" id="cd06557">
    <property type="entry name" value="KPHMT-like"/>
    <property type="match status" value="1"/>
</dbReference>
<dbReference type="PIRSF" id="PIRSF000388">
    <property type="entry name" value="Pantoate_hydroxy_MeTrfase"/>
    <property type="match status" value="1"/>
</dbReference>
<sequence>MLKACLRSFSSSVPKLSAHGACARKTVRTIQNLYEQKIPISVVTAWDAITANIADEAQIDTVLVGDSLAMVALGYEDTNALELEDMVHHVRAVNRGNRSSLLVADIPFGSFEESEAQAVRSAITLVKKGKAQAVKIEGGVEMAPTIKKIVQAGVPVMGHIGLAPQKHNTLGGFRLQGNTLQSAVKIVEDCKAIEEAGVFAMVIECVPNKLAKLVTDSVSVPTIGIGAGNAVSGQVLVTADILGMEDKKPAKFVKQYMHFHGQAKLALENYNDEVKSGAYPDPNHHGYKMNSEVLNKVKEYLSQQDITNSE</sequence>
<keyword evidence="7" id="KW-0566">Pantothenate biosynthesis</keyword>
<gene>
    <name evidence="8" type="ORF">PUMCH_000025</name>
</gene>
<accession>A0AAX4H2Q4</accession>
<keyword evidence="5 7" id="KW-0808">Transferase</keyword>
<evidence type="ECO:0000256" key="2">
    <source>
        <dbReference type="ARBA" id="ARBA00008676"/>
    </source>
</evidence>
<evidence type="ECO:0000256" key="1">
    <source>
        <dbReference type="ARBA" id="ARBA00005033"/>
    </source>
</evidence>
<dbReference type="Proteomes" id="UP001338582">
    <property type="component" value="Chromosome 1"/>
</dbReference>
<dbReference type="InterPro" id="IPR003700">
    <property type="entry name" value="Pantoate_hydroxy_MeTrfase"/>
</dbReference>
<proteinExistence type="inferred from homology"/>